<evidence type="ECO:0000313" key="3">
    <source>
        <dbReference type="Proteomes" id="UP000620874"/>
    </source>
</evidence>
<reference evidence="2 3" key="1">
    <citation type="submission" date="2020-08" db="EMBL/GenBank/DDBJ databases">
        <title>A Genomic Blueprint of the Chicken Gut Microbiome.</title>
        <authorList>
            <person name="Gilroy R."/>
            <person name="Ravi A."/>
            <person name="Getino M."/>
            <person name="Pursley I."/>
            <person name="Horton D.L."/>
            <person name="Alikhan N.-F."/>
            <person name="Baker D."/>
            <person name="Gharbi K."/>
            <person name="Hall N."/>
            <person name="Watson M."/>
            <person name="Adriaenssens E.M."/>
            <person name="Foster-Nyarko E."/>
            <person name="Jarju S."/>
            <person name="Secka A."/>
            <person name="Antonio M."/>
            <person name="Oren A."/>
            <person name="Chaudhuri R."/>
            <person name="La Ragione R.M."/>
            <person name="Hildebrand F."/>
            <person name="Pallen M.J."/>
        </authorList>
    </citation>
    <scope>NUCLEOTIDE SEQUENCE [LARGE SCALE GENOMIC DNA]</scope>
    <source>
        <strain evidence="2 3">Sa1CVN1</strain>
    </source>
</reference>
<name>A0ABR8Y9Q0_9BACT</name>
<dbReference type="InterPro" id="IPR014982">
    <property type="entry name" value="GSCFA"/>
</dbReference>
<accession>A0ABR8Y9Q0</accession>
<dbReference type="EMBL" id="JACSPP010000034">
    <property type="protein sequence ID" value="MBD8040938.1"/>
    <property type="molecule type" value="Genomic_DNA"/>
</dbReference>
<dbReference type="Pfam" id="PF08885">
    <property type="entry name" value="GSCFA"/>
    <property type="match status" value="1"/>
</dbReference>
<comment type="caution">
    <text evidence="2">The sequence shown here is derived from an EMBL/GenBank/DDBJ whole genome shotgun (WGS) entry which is preliminary data.</text>
</comment>
<organism evidence="2 3">
    <name type="scientific">Phocaeicola intestinalis</name>
    <dbReference type="NCBI Taxonomy" id="2762212"/>
    <lineage>
        <taxon>Bacteria</taxon>
        <taxon>Pseudomonadati</taxon>
        <taxon>Bacteroidota</taxon>
        <taxon>Bacteroidia</taxon>
        <taxon>Bacteroidales</taxon>
        <taxon>Bacteroidaceae</taxon>
        <taxon>Phocaeicola</taxon>
    </lineage>
</organism>
<evidence type="ECO:0000313" key="2">
    <source>
        <dbReference type="EMBL" id="MBD8040938.1"/>
    </source>
</evidence>
<keyword evidence="3" id="KW-1185">Reference proteome</keyword>
<feature type="domain" description="GSCFA" evidence="1">
    <location>
        <begin position="22"/>
        <end position="258"/>
    </location>
</feature>
<protein>
    <submittedName>
        <fullName evidence="2">GSCFA domain-containing protein</fullName>
    </submittedName>
</protein>
<proteinExistence type="predicted"/>
<dbReference type="RefSeq" id="WP_087395725.1">
    <property type="nucleotide sequence ID" value="NZ_JACSPP010000034.1"/>
</dbReference>
<dbReference type="Proteomes" id="UP000620874">
    <property type="component" value="Unassembled WGS sequence"/>
</dbReference>
<evidence type="ECO:0000259" key="1">
    <source>
        <dbReference type="Pfam" id="PF08885"/>
    </source>
</evidence>
<sequence length="329" mass="38490">MEFRTKVDLPVGMPPVNHSDVLMLWGSCFAENIGKLFMDYKFRCDVNPFGVLYNPSSIAEAISQVDCPFIYNKENLKEYQGVWYSLMHHSSFSSRNPEECLTKINARLLHARECLHQAHWVMFTWGTAWVYEWKENGQVVGNCHKLPGNCFNRRLLGVDEIVGAYSLLVERLSALKPDLHFLFTVSPIRHVKDGMHGNQISKSVLLLAVQKLIDAYPARCFYFPSYEIMVDELRDYRFYADDMLHPSFQAVHYIWECFGQTFFPPATHRFLKDWEVVKKGLEHRPFDPDSKQYQRFLSQILLNIEALKEKFAYLDVQNEINLCQARLKK</sequence>
<gene>
    <name evidence="2" type="ORF">H9625_10940</name>
</gene>